<dbReference type="Proteomes" id="UP000245768">
    <property type="component" value="Unassembled WGS sequence"/>
</dbReference>
<dbReference type="OrthoDB" id="9876299at2759"/>
<evidence type="ECO:0000259" key="1">
    <source>
        <dbReference type="SMART" id="SM00822"/>
    </source>
</evidence>
<dbReference type="PANTHER" id="PTHR45458:SF3">
    <property type="entry name" value="CHAIN DEHYDROGENASE (ATSC), PUTATIVE-RELATED"/>
    <property type="match status" value="1"/>
</dbReference>
<dbReference type="InterPro" id="IPR057326">
    <property type="entry name" value="KR_dom"/>
</dbReference>
<dbReference type="GeneID" id="37043838"/>
<organism evidence="2 3">
    <name type="scientific">Acaromyces ingoldii</name>
    <dbReference type="NCBI Taxonomy" id="215250"/>
    <lineage>
        <taxon>Eukaryota</taxon>
        <taxon>Fungi</taxon>
        <taxon>Dikarya</taxon>
        <taxon>Basidiomycota</taxon>
        <taxon>Ustilaginomycotina</taxon>
        <taxon>Exobasidiomycetes</taxon>
        <taxon>Exobasidiales</taxon>
        <taxon>Cryptobasidiaceae</taxon>
        <taxon>Acaromyces</taxon>
    </lineage>
</organism>
<name>A0A316YNV1_9BASI</name>
<gene>
    <name evidence="2" type="ORF">FA10DRAFT_267468</name>
</gene>
<dbReference type="FunCoup" id="A0A316YNV1">
    <property type="interactions" value="93"/>
</dbReference>
<dbReference type="GO" id="GO:0016616">
    <property type="term" value="F:oxidoreductase activity, acting on the CH-OH group of donors, NAD or NADP as acceptor"/>
    <property type="evidence" value="ECO:0007669"/>
    <property type="project" value="TreeGrafter"/>
</dbReference>
<dbReference type="SMART" id="SM00822">
    <property type="entry name" value="PKS_KR"/>
    <property type="match status" value="1"/>
</dbReference>
<dbReference type="Pfam" id="PF00106">
    <property type="entry name" value="adh_short"/>
    <property type="match status" value="1"/>
</dbReference>
<dbReference type="CDD" id="cd05325">
    <property type="entry name" value="carb_red_sniffer_like_SDR_c"/>
    <property type="match status" value="1"/>
</dbReference>
<dbReference type="InterPro" id="IPR052184">
    <property type="entry name" value="SDR_enzymes"/>
</dbReference>
<proteinExistence type="predicted"/>
<sequence>MVNYLITGATRGIGAELVKQLAADPKNTVVAGVRDPAAEAAKTLAQLRGHVITVQIDSSSDSDAKAAAKAVLSRGIDCIDVIIANAGVASDFKPVADVSADDFRQTLTVNAVGPLLLFQAFLPLLKKSASPKFLVVSSAIASLGIQRQLPYKSTSYGASKAAVNFLALRIAIEYPDVVSLALHPGLVATDLAAFAQSSLGSKIEDALSEGAAITVEQSAAGIIKLANEAAVDTHSGKFFKAQDGSELPW</sequence>
<feature type="domain" description="Ketoreductase" evidence="1">
    <location>
        <begin position="2"/>
        <end position="178"/>
    </location>
</feature>
<dbReference type="RefSeq" id="XP_025378255.1">
    <property type="nucleotide sequence ID" value="XM_025521922.1"/>
</dbReference>
<evidence type="ECO:0000313" key="3">
    <source>
        <dbReference type="Proteomes" id="UP000245768"/>
    </source>
</evidence>
<protein>
    <submittedName>
        <fullName evidence="2">Toxin biosynthesis ketoreductase</fullName>
    </submittedName>
</protein>
<dbReference type="SUPFAM" id="SSF51735">
    <property type="entry name" value="NAD(P)-binding Rossmann-fold domains"/>
    <property type="match status" value="1"/>
</dbReference>
<dbReference type="PRINTS" id="PR00081">
    <property type="entry name" value="GDHRDH"/>
</dbReference>
<accession>A0A316YNV1</accession>
<reference evidence="2 3" key="1">
    <citation type="journal article" date="2018" name="Mol. Biol. Evol.">
        <title>Broad Genomic Sampling Reveals a Smut Pathogenic Ancestry of the Fungal Clade Ustilaginomycotina.</title>
        <authorList>
            <person name="Kijpornyongpan T."/>
            <person name="Mondo S.J."/>
            <person name="Barry K."/>
            <person name="Sandor L."/>
            <person name="Lee J."/>
            <person name="Lipzen A."/>
            <person name="Pangilinan J."/>
            <person name="LaButti K."/>
            <person name="Hainaut M."/>
            <person name="Henrissat B."/>
            <person name="Grigoriev I.V."/>
            <person name="Spatafora J.W."/>
            <person name="Aime M.C."/>
        </authorList>
    </citation>
    <scope>NUCLEOTIDE SEQUENCE [LARGE SCALE GENOMIC DNA]</scope>
    <source>
        <strain evidence="2 3">MCA 4198</strain>
    </source>
</reference>
<dbReference type="PANTHER" id="PTHR45458">
    <property type="entry name" value="SHORT-CHAIN DEHYDROGENASE/REDUCTASE SDR"/>
    <property type="match status" value="1"/>
</dbReference>
<dbReference type="Gene3D" id="3.40.50.720">
    <property type="entry name" value="NAD(P)-binding Rossmann-like Domain"/>
    <property type="match status" value="1"/>
</dbReference>
<dbReference type="InterPro" id="IPR036291">
    <property type="entry name" value="NAD(P)-bd_dom_sf"/>
</dbReference>
<dbReference type="InParanoid" id="A0A316YNV1"/>
<evidence type="ECO:0000313" key="2">
    <source>
        <dbReference type="EMBL" id="PWN91057.1"/>
    </source>
</evidence>
<dbReference type="EMBL" id="KZ819636">
    <property type="protein sequence ID" value="PWN91057.1"/>
    <property type="molecule type" value="Genomic_DNA"/>
</dbReference>
<dbReference type="AlphaFoldDB" id="A0A316YNV1"/>
<dbReference type="InterPro" id="IPR002347">
    <property type="entry name" value="SDR_fam"/>
</dbReference>
<keyword evidence="3" id="KW-1185">Reference proteome</keyword>